<feature type="transmembrane region" description="Helical" evidence="1">
    <location>
        <begin position="9"/>
        <end position="27"/>
    </location>
</feature>
<comment type="caution">
    <text evidence="2">The sequence shown here is derived from an EMBL/GenBank/DDBJ whole genome shotgun (WGS) entry which is preliminary data.</text>
</comment>
<dbReference type="Proteomes" id="UP000602745">
    <property type="component" value="Unassembled WGS sequence"/>
</dbReference>
<gene>
    <name evidence="2" type="ORF">GCM10007276_15900</name>
</gene>
<evidence type="ECO:0000256" key="1">
    <source>
        <dbReference type="SAM" id="Phobius"/>
    </source>
</evidence>
<sequence>MNKNNTGRIVLYGLLAVAALIIVVLSWENYVADPGPNPTDIQDVPTRQPGG</sequence>
<evidence type="ECO:0000313" key="2">
    <source>
        <dbReference type="EMBL" id="GGE39388.1"/>
    </source>
</evidence>
<proteinExistence type="predicted"/>
<name>A0A8J2YH10_9RHOB</name>
<evidence type="ECO:0000313" key="3">
    <source>
        <dbReference type="Proteomes" id="UP000602745"/>
    </source>
</evidence>
<keyword evidence="1" id="KW-0812">Transmembrane</keyword>
<keyword evidence="1" id="KW-1133">Transmembrane helix</keyword>
<keyword evidence="1" id="KW-0472">Membrane</keyword>
<accession>A0A8J2YH10</accession>
<dbReference type="AlphaFoldDB" id="A0A8J2YH10"/>
<organism evidence="2 3">
    <name type="scientific">Agaricicola taiwanensis</name>
    <dbReference type="NCBI Taxonomy" id="591372"/>
    <lineage>
        <taxon>Bacteria</taxon>
        <taxon>Pseudomonadati</taxon>
        <taxon>Pseudomonadota</taxon>
        <taxon>Alphaproteobacteria</taxon>
        <taxon>Rhodobacterales</taxon>
        <taxon>Paracoccaceae</taxon>
        <taxon>Agaricicola</taxon>
    </lineage>
</organism>
<dbReference type="RefSeq" id="WP_188409231.1">
    <property type="nucleotide sequence ID" value="NZ_BMCP01000002.1"/>
</dbReference>
<dbReference type="EMBL" id="BMCP01000002">
    <property type="protein sequence ID" value="GGE39388.1"/>
    <property type="molecule type" value="Genomic_DNA"/>
</dbReference>
<keyword evidence="3" id="KW-1185">Reference proteome</keyword>
<protein>
    <submittedName>
        <fullName evidence="2">Uncharacterized protein</fullName>
    </submittedName>
</protein>
<reference evidence="2" key="1">
    <citation type="journal article" date="2014" name="Int. J. Syst. Evol. Microbiol.">
        <title>Complete genome sequence of Corynebacterium casei LMG S-19264T (=DSM 44701T), isolated from a smear-ripened cheese.</title>
        <authorList>
            <consortium name="US DOE Joint Genome Institute (JGI-PGF)"/>
            <person name="Walter F."/>
            <person name="Albersmeier A."/>
            <person name="Kalinowski J."/>
            <person name="Ruckert C."/>
        </authorList>
    </citation>
    <scope>NUCLEOTIDE SEQUENCE</scope>
    <source>
        <strain evidence="2">CCM 7684</strain>
    </source>
</reference>
<reference evidence="2" key="2">
    <citation type="submission" date="2020-09" db="EMBL/GenBank/DDBJ databases">
        <authorList>
            <person name="Sun Q."/>
            <person name="Sedlacek I."/>
        </authorList>
    </citation>
    <scope>NUCLEOTIDE SEQUENCE</scope>
    <source>
        <strain evidence="2">CCM 7684</strain>
    </source>
</reference>